<evidence type="ECO:0000256" key="8">
    <source>
        <dbReference type="SAM" id="Phobius"/>
    </source>
</evidence>
<proteinExistence type="inferred from homology"/>
<sequence>MRYRERKDTVDDINISPLIDMVFILLIFFMVSTTFVKDMKLDLNRPAASTATTASTKAIRLYIDNAGDIYLDGEPVRVWVIQSRIRDLLAGSTGKSVLVITDDGVPAGRLVEVVDQARLAGATDVGVATVEEAGAG</sequence>
<evidence type="ECO:0000313" key="9">
    <source>
        <dbReference type="EMBL" id="KAA9129855.1"/>
    </source>
</evidence>
<organism evidence="9 10">
    <name type="scientific">Marinihelvus fidelis</name>
    <dbReference type="NCBI Taxonomy" id="2613842"/>
    <lineage>
        <taxon>Bacteria</taxon>
        <taxon>Pseudomonadati</taxon>
        <taxon>Pseudomonadota</taxon>
        <taxon>Gammaproteobacteria</taxon>
        <taxon>Chromatiales</taxon>
        <taxon>Wenzhouxiangellaceae</taxon>
        <taxon>Marinihelvus</taxon>
    </lineage>
</organism>
<evidence type="ECO:0000256" key="6">
    <source>
        <dbReference type="ARBA" id="ARBA00023136"/>
    </source>
</evidence>
<dbReference type="AlphaFoldDB" id="A0A5N0T460"/>
<feature type="transmembrane region" description="Helical" evidence="8">
    <location>
        <begin position="15"/>
        <end position="36"/>
    </location>
</feature>
<dbReference type="RefSeq" id="WP_150865076.1">
    <property type="nucleotide sequence ID" value="NZ_VYXP01000010.1"/>
</dbReference>
<accession>A0A5N0T460</accession>
<gene>
    <name evidence="9" type="ORF">F3N42_13820</name>
</gene>
<dbReference type="InterPro" id="IPR003400">
    <property type="entry name" value="ExbD"/>
</dbReference>
<dbReference type="Gene3D" id="3.30.420.270">
    <property type="match status" value="1"/>
</dbReference>
<evidence type="ECO:0000256" key="7">
    <source>
        <dbReference type="RuleBase" id="RU003879"/>
    </source>
</evidence>
<dbReference type="Proteomes" id="UP000325372">
    <property type="component" value="Unassembled WGS sequence"/>
</dbReference>
<evidence type="ECO:0000256" key="2">
    <source>
        <dbReference type="ARBA" id="ARBA00005811"/>
    </source>
</evidence>
<comment type="similarity">
    <text evidence="2 7">Belongs to the ExbD/TolR family.</text>
</comment>
<evidence type="ECO:0000256" key="1">
    <source>
        <dbReference type="ARBA" id="ARBA00004162"/>
    </source>
</evidence>
<reference evidence="9 10" key="1">
    <citation type="submission" date="2019-09" db="EMBL/GenBank/DDBJ databases">
        <title>Wenzhouxiangella sp. Genome sequencing and assembly.</title>
        <authorList>
            <person name="Zhang R."/>
        </authorList>
    </citation>
    <scope>NUCLEOTIDE SEQUENCE [LARGE SCALE GENOMIC DNA]</scope>
    <source>
        <strain evidence="9 10">W260</strain>
    </source>
</reference>
<evidence type="ECO:0000256" key="3">
    <source>
        <dbReference type="ARBA" id="ARBA00022475"/>
    </source>
</evidence>
<dbReference type="GO" id="GO:0015031">
    <property type="term" value="P:protein transport"/>
    <property type="evidence" value="ECO:0007669"/>
    <property type="project" value="UniProtKB-KW"/>
</dbReference>
<keyword evidence="10" id="KW-1185">Reference proteome</keyword>
<dbReference type="GO" id="GO:0022857">
    <property type="term" value="F:transmembrane transporter activity"/>
    <property type="evidence" value="ECO:0007669"/>
    <property type="project" value="InterPro"/>
</dbReference>
<keyword evidence="5 8" id="KW-1133">Transmembrane helix</keyword>
<keyword evidence="3" id="KW-1003">Cell membrane</keyword>
<evidence type="ECO:0000313" key="10">
    <source>
        <dbReference type="Proteomes" id="UP000325372"/>
    </source>
</evidence>
<protein>
    <submittedName>
        <fullName evidence="9">Biopolymer transporter ExbD</fullName>
    </submittedName>
</protein>
<evidence type="ECO:0000256" key="5">
    <source>
        <dbReference type="ARBA" id="ARBA00022989"/>
    </source>
</evidence>
<dbReference type="Pfam" id="PF02472">
    <property type="entry name" value="ExbD"/>
    <property type="match status" value="1"/>
</dbReference>
<keyword evidence="7" id="KW-0653">Protein transport</keyword>
<dbReference type="EMBL" id="VYXP01000010">
    <property type="protein sequence ID" value="KAA9129855.1"/>
    <property type="molecule type" value="Genomic_DNA"/>
</dbReference>
<keyword evidence="4 7" id="KW-0812">Transmembrane</keyword>
<keyword evidence="6 8" id="KW-0472">Membrane</keyword>
<name>A0A5N0T460_9GAMM</name>
<keyword evidence="7" id="KW-0813">Transport</keyword>
<dbReference type="GO" id="GO:0005886">
    <property type="term" value="C:plasma membrane"/>
    <property type="evidence" value="ECO:0007669"/>
    <property type="project" value="UniProtKB-SubCell"/>
</dbReference>
<comment type="caution">
    <text evidence="9">The sequence shown here is derived from an EMBL/GenBank/DDBJ whole genome shotgun (WGS) entry which is preliminary data.</text>
</comment>
<comment type="subcellular location">
    <subcellularLocation>
        <location evidence="1">Cell membrane</location>
        <topology evidence="1">Single-pass membrane protein</topology>
    </subcellularLocation>
    <subcellularLocation>
        <location evidence="7">Cell membrane</location>
        <topology evidence="7">Single-pass type II membrane protein</topology>
    </subcellularLocation>
</comment>
<dbReference type="PANTHER" id="PTHR30558">
    <property type="entry name" value="EXBD MEMBRANE COMPONENT OF PMF-DRIVEN MACROMOLECULE IMPORT SYSTEM"/>
    <property type="match status" value="1"/>
</dbReference>
<evidence type="ECO:0000256" key="4">
    <source>
        <dbReference type="ARBA" id="ARBA00022692"/>
    </source>
</evidence>